<organism evidence="1 2">
    <name type="scientific">Mycteria americana</name>
    <name type="common">Wood stork</name>
    <dbReference type="NCBI Taxonomy" id="33587"/>
    <lineage>
        <taxon>Eukaryota</taxon>
        <taxon>Metazoa</taxon>
        <taxon>Chordata</taxon>
        <taxon>Craniata</taxon>
        <taxon>Vertebrata</taxon>
        <taxon>Euteleostomi</taxon>
        <taxon>Archelosauria</taxon>
        <taxon>Archosauria</taxon>
        <taxon>Dinosauria</taxon>
        <taxon>Saurischia</taxon>
        <taxon>Theropoda</taxon>
        <taxon>Coelurosauria</taxon>
        <taxon>Aves</taxon>
        <taxon>Neognathae</taxon>
        <taxon>Neoaves</taxon>
        <taxon>Aequornithes</taxon>
        <taxon>Ciconiiformes</taxon>
        <taxon>Ciconiidae</taxon>
        <taxon>Mycteria</taxon>
    </lineage>
</organism>
<dbReference type="Proteomes" id="UP001333110">
    <property type="component" value="Unassembled WGS sequence"/>
</dbReference>
<proteinExistence type="predicted"/>
<comment type="caution">
    <text evidence="1">The sequence shown here is derived from an EMBL/GenBank/DDBJ whole genome shotgun (WGS) entry which is preliminary data.</text>
</comment>
<dbReference type="EMBL" id="JAUNZN010000006">
    <property type="protein sequence ID" value="KAK4820000.1"/>
    <property type="molecule type" value="Genomic_DNA"/>
</dbReference>
<dbReference type="AlphaFoldDB" id="A0AAN7NQD1"/>
<protein>
    <submittedName>
        <fullName evidence="1">Uncharacterized protein</fullName>
    </submittedName>
</protein>
<evidence type="ECO:0000313" key="1">
    <source>
        <dbReference type="EMBL" id="KAK4820000.1"/>
    </source>
</evidence>
<keyword evidence="2" id="KW-1185">Reference proteome</keyword>
<sequence>MGDIWGDSDEASVDEMEEVEERSLIPDFGDSVFLSDGPAGNQSITSQVAYWAGVIHLKEEEESVTIRIRGLWELAEGLQKSACIQAMYERGQQGIPMAAPVDPAHLRPLIRQLPDALKILIP</sequence>
<accession>A0AAN7NQD1</accession>
<reference evidence="1 2" key="1">
    <citation type="journal article" date="2023" name="J. Hered.">
        <title>Chromosome-level genome of the wood stork (Mycteria americana) provides insight into avian chromosome evolution.</title>
        <authorList>
            <person name="Flamio R. Jr."/>
            <person name="Ramstad K.M."/>
        </authorList>
    </citation>
    <scope>NUCLEOTIDE SEQUENCE [LARGE SCALE GENOMIC DNA]</scope>
    <source>
        <strain evidence="1">JAX WOST 10</strain>
    </source>
</reference>
<evidence type="ECO:0000313" key="2">
    <source>
        <dbReference type="Proteomes" id="UP001333110"/>
    </source>
</evidence>
<gene>
    <name evidence="1" type="ORF">QYF61_017379</name>
</gene>
<name>A0AAN7NQD1_MYCAM</name>